<name>A0A8S3CW38_9BILA</name>
<dbReference type="PANTHER" id="PTHR24559">
    <property type="entry name" value="TRANSPOSON TY3-I GAG-POL POLYPROTEIN"/>
    <property type="match status" value="1"/>
</dbReference>
<protein>
    <recommendedName>
        <fullName evidence="5">Reverse transcriptase domain-containing protein</fullName>
    </recommendedName>
</protein>
<dbReference type="EMBL" id="CAJOBI010190770">
    <property type="protein sequence ID" value="CAF4960518.1"/>
    <property type="molecule type" value="Genomic_DNA"/>
</dbReference>
<sequence>MLDQGIISPSTSPWAPPVILVPKKDGSLRFCIDYRKLNTVTIRDAYPLPRIDDTL</sequence>
<dbReference type="Proteomes" id="UP000681720">
    <property type="component" value="Unassembled WGS sequence"/>
</dbReference>
<evidence type="ECO:0000313" key="2">
    <source>
        <dbReference type="EMBL" id="CAF4960518.1"/>
    </source>
</evidence>
<dbReference type="Proteomes" id="UP000676336">
    <property type="component" value="Unassembled WGS sequence"/>
</dbReference>
<accession>A0A8S3CW38</accession>
<dbReference type="AlphaFoldDB" id="A0A8S3CW38"/>
<evidence type="ECO:0000313" key="3">
    <source>
        <dbReference type="EMBL" id="CAF4987049.1"/>
    </source>
</evidence>
<dbReference type="EMBL" id="CAJOBH010142749">
    <property type="protein sequence ID" value="CAF4813063.1"/>
    <property type="molecule type" value="Genomic_DNA"/>
</dbReference>
<dbReference type="SUPFAM" id="SSF56672">
    <property type="entry name" value="DNA/RNA polymerases"/>
    <property type="match status" value="1"/>
</dbReference>
<reference evidence="2" key="1">
    <citation type="submission" date="2021-02" db="EMBL/GenBank/DDBJ databases">
        <authorList>
            <person name="Nowell W R."/>
        </authorList>
    </citation>
    <scope>NUCLEOTIDE SEQUENCE</scope>
</reference>
<gene>
    <name evidence="1" type="ORF">BYL167_LOCUS48646</name>
    <name evidence="3" type="ORF">GIL414_LOCUS56389</name>
    <name evidence="2" type="ORF">SMN809_LOCUS54595</name>
</gene>
<comment type="caution">
    <text evidence="2">The sequence shown here is derived from an EMBL/GenBank/DDBJ whole genome shotgun (WGS) entry which is preliminary data.</text>
</comment>
<feature type="non-terminal residue" evidence="2">
    <location>
        <position position="55"/>
    </location>
</feature>
<organism evidence="2 4">
    <name type="scientific">Rotaria magnacalcarata</name>
    <dbReference type="NCBI Taxonomy" id="392030"/>
    <lineage>
        <taxon>Eukaryota</taxon>
        <taxon>Metazoa</taxon>
        <taxon>Spiralia</taxon>
        <taxon>Gnathifera</taxon>
        <taxon>Rotifera</taxon>
        <taxon>Eurotatoria</taxon>
        <taxon>Bdelloidea</taxon>
        <taxon>Philodinida</taxon>
        <taxon>Philodinidae</taxon>
        <taxon>Rotaria</taxon>
    </lineage>
</organism>
<dbReference type="InterPro" id="IPR043502">
    <property type="entry name" value="DNA/RNA_pol_sf"/>
</dbReference>
<proteinExistence type="predicted"/>
<dbReference type="EMBL" id="CAJOBJ010202436">
    <property type="protein sequence ID" value="CAF4987049.1"/>
    <property type="molecule type" value="Genomic_DNA"/>
</dbReference>
<dbReference type="InterPro" id="IPR053134">
    <property type="entry name" value="RNA-dir_DNA_polymerase"/>
</dbReference>
<evidence type="ECO:0000313" key="1">
    <source>
        <dbReference type="EMBL" id="CAF4813063.1"/>
    </source>
</evidence>
<dbReference type="Gene3D" id="3.10.10.10">
    <property type="entry name" value="HIV Type 1 Reverse Transcriptase, subunit A, domain 1"/>
    <property type="match status" value="1"/>
</dbReference>
<evidence type="ECO:0000313" key="4">
    <source>
        <dbReference type="Proteomes" id="UP000676336"/>
    </source>
</evidence>
<dbReference type="Proteomes" id="UP000681967">
    <property type="component" value="Unassembled WGS sequence"/>
</dbReference>
<evidence type="ECO:0008006" key="5">
    <source>
        <dbReference type="Google" id="ProtNLM"/>
    </source>
</evidence>
<dbReference type="PANTHER" id="PTHR24559:SF444">
    <property type="entry name" value="REVERSE TRANSCRIPTASE DOMAIN-CONTAINING PROTEIN"/>
    <property type="match status" value="1"/>
</dbReference>